<dbReference type="Pfam" id="PF18052">
    <property type="entry name" value="Rx_N"/>
    <property type="match status" value="1"/>
</dbReference>
<reference evidence="7" key="1">
    <citation type="submission" date="2020-07" db="EMBL/GenBank/DDBJ databases">
        <title>Genome sequence and genetic diversity analysis of an under-domesticated orphan crop, white fonio (Digitaria exilis).</title>
        <authorList>
            <person name="Bennetzen J.L."/>
            <person name="Chen S."/>
            <person name="Ma X."/>
            <person name="Wang X."/>
            <person name="Yssel A.E.J."/>
            <person name="Chaluvadi S.R."/>
            <person name="Johnson M."/>
            <person name="Gangashetty P."/>
            <person name="Hamidou F."/>
            <person name="Sanogo M.D."/>
            <person name="Zwaenepoel A."/>
            <person name="Wallace J."/>
            <person name="Van De Peer Y."/>
            <person name="Van Deynze A."/>
        </authorList>
    </citation>
    <scope>NUCLEOTIDE SEQUENCE</scope>
    <source>
        <tissue evidence="7">Leaves</tissue>
    </source>
</reference>
<evidence type="ECO:0000256" key="3">
    <source>
        <dbReference type="ARBA" id="ARBA00022737"/>
    </source>
</evidence>
<feature type="domain" description="Disease resistance N-terminal" evidence="6">
    <location>
        <begin position="12"/>
        <end position="87"/>
    </location>
</feature>
<keyword evidence="3" id="KW-0677">Repeat</keyword>
<dbReference type="PANTHER" id="PTHR33377:SF79">
    <property type="entry name" value="RX N-TERMINAL DOMAIN-CONTAINING PROTEIN"/>
    <property type="match status" value="1"/>
</dbReference>
<keyword evidence="8" id="KW-1185">Reference proteome</keyword>
<dbReference type="GO" id="GO:0006952">
    <property type="term" value="P:defense response"/>
    <property type="evidence" value="ECO:0007669"/>
    <property type="project" value="UniProtKB-KW"/>
</dbReference>
<evidence type="ECO:0000256" key="5">
    <source>
        <dbReference type="ARBA" id="ARBA00022821"/>
    </source>
</evidence>
<comment type="similarity">
    <text evidence="1">Belongs to the disease resistance NB-LRR family.</text>
</comment>
<evidence type="ECO:0000256" key="2">
    <source>
        <dbReference type="ARBA" id="ARBA00022614"/>
    </source>
</evidence>
<evidence type="ECO:0000313" key="8">
    <source>
        <dbReference type="Proteomes" id="UP000636709"/>
    </source>
</evidence>
<dbReference type="EMBL" id="JACEFO010002193">
    <property type="protein sequence ID" value="KAF8674829.1"/>
    <property type="molecule type" value="Genomic_DNA"/>
</dbReference>
<keyword evidence="2" id="KW-0433">Leucine-rich repeat</keyword>
<evidence type="ECO:0000259" key="6">
    <source>
        <dbReference type="Pfam" id="PF18052"/>
    </source>
</evidence>
<proteinExistence type="inferred from homology"/>
<accession>A0A835ATE2</accession>
<dbReference type="SUPFAM" id="SSF52540">
    <property type="entry name" value="P-loop containing nucleoside triphosphate hydrolases"/>
    <property type="match status" value="1"/>
</dbReference>
<protein>
    <recommendedName>
        <fullName evidence="6">Disease resistance N-terminal domain-containing protein</fullName>
    </recommendedName>
</protein>
<sequence>MELALSAISGEILSQVVSFLVKKHTGRTSIDHKLERLQQLLLRVHTVVEEAEGRYITNSHMLVKLELLVEAMYQGYYVLDTFKYKPHEELPTQEQVSNSYALSCLALLNKRIRAASSAMGINASFSQEVEAVLGNLETIVANITEFVILLGGCDQMRKRPYDTYLYIDNFMFSRLIEKQQIIHFLLQDNSSHGAPDVVPVIGGYNVGKKSLVGYACNDSMVHSHFSSILHFNNDSFLKVGHETFLSVRTLVIVEFSSDVDDNEWLKFYSATSRMDTGSKVIIISRFEAIARLGTVKPIRLRNLSHAEFRYLFKVLAFGGTDPENHPKMASIGVEIANMLQGLLLSGNVLADILRKSQNVLFWLYILKRFKNSVEHNFSMFGEHPKQLVERDCPSDITMFVSPSVAPLHLLPPRGDSSFHNKELSEVTFGDLLQGSSTVIPMGKFHILAWQSRIPPFTKFIATCIEAKSSRTFPEHKKRKWSHID</sequence>
<dbReference type="PANTHER" id="PTHR33377">
    <property type="entry name" value="OS10G0134700 PROTEIN-RELATED"/>
    <property type="match status" value="1"/>
</dbReference>
<dbReference type="Proteomes" id="UP000636709">
    <property type="component" value="Unassembled WGS sequence"/>
</dbReference>
<dbReference type="OrthoDB" id="690094at2759"/>
<keyword evidence="5" id="KW-0611">Plant defense</keyword>
<keyword evidence="4" id="KW-0547">Nucleotide-binding</keyword>
<gene>
    <name evidence="7" type="ORF">HU200_047960</name>
</gene>
<dbReference type="AlphaFoldDB" id="A0A835ATE2"/>
<comment type="caution">
    <text evidence="7">The sequence shown here is derived from an EMBL/GenBank/DDBJ whole genome shotgun (WGS) entry which is preliminary data.</text>
</comment>
<dbReference type="GO" id="GO:0000166">
    <property type="term" value="F:nucleotide binding"/>
    <property type="evidence" value="ECO:0007669"/>
    <property type="project" value="UniProtKB-KW"/>
</dbReference>
<dbReference type="InterPro" id="IPR027417">
    <property type="entry name" value="P-loop_NTPase"/>
</dbReference>
<evidence type="ECO:0000256" key="1">
    <source>
        <dbReference type="ARBA" id="ARBA00008894"/>
    </source>
</evidence>
<dbReference type="InterPro" id="IPR041118">
    <property type="entry name" value="Rx_N"/>
</dbReference>
<name>A0A835ATE2_9POAL</name>
<organism evidence="7 8">
    <name type="scientific">Digitaria exilis</name>
    <dbReference type="NCBI Taxonomy" id="1010633"/>
    <lineage>
        <taxon>Eukaryota</taxon>
        <taxon>Viridiplantae</taxon>
        <taxon>Streptophyta</taxon>
        <taxon>Embryophyta</taxon>
        <taxon>Tracheophyta</taxon>
        <taxon>Spermatophyta</taxon>
        <taxon>Magnoliopsida</taxon>
        <taxon>Liliopsida</taxon>
        <taxon>Poales</taxon>
        <taxon>Poaceae</taxon>
        <taxon>PACMAD clade</taxon>
        <taxon>Panicoideae</taxon>
        <taxon>Panicodae</taxon>
        <taxon>Paniceae</taxon>
        <taxon>Anthephorinae</taxon>
        <taxon>Digitaria</taxon>
    </lineage>
</organism>
<evidence type="ECO:0000313" key="7">
    <source>
        <dbReference type="EMBL" id="KAF8674829.1"/>
    </source>
</evidence>
<evidence type="ECO:0000256" key="4">
    <source>
        <dbReference type="ARBA" id="ARBA00022741"/>
    </source>
</evidence>